<name>A0A8J3Q5Y3_9ACTN</name>
<accession>A0A8J3Q5Y3</accession>
<keyword evidence="2" id="KW-0442">Lipid degradation</keyword>
<sequence>MISLSRRALIGAAAGTVGTVLPAVSASAEPSGQSLHVPLPVPTGPHRIGAVALRLVDASRRDPWVESIPFRELMVSIWYPAMSRHGELAPYMQPAAAAHYDQGLAQQLPRYAAGVVDYAATPTHARLRAPMLKRRGGHPVVLYSPGGGNARTTGTVLAEQLASHGYLVVTIDHTYESAEVEFPGGRLAVDRRPADSTREASALVRVADTRFVLDALALIDRGTRGAGLRGAFDLERVAMVGYSAGGYAAAETMLVDPRVRAGCNLDGKLLADDDPIILGRAALHGLDRPFLQIGTPGHDSTTDPSWTAMRANARGWHRELCLQGSTHLGLNDLAVTIPFLAKVFGLSAQEVQYALGTIDPARSVAVIRAYVTAFLDQHLRGAEQTLLDQPSPRFPEMVFV</sequence>
<dbReference type="SUPFAM" id="SSF53474">
    <property type="entry name" value="alpha/beta-Hydrolases"/>
    <property type="match status" value="1"/>
</dbReference>
<evidence type="ECO:0000256" key="2">
    <source>
        <dbReference type="ARBA" id="ARBA00022963"/>
    </source>
</evidence>
<dbReference type="InterPro" id="IPR029058">
    <property type="entry name" value="AB_hydrolase_fold"/>
</dbReference>
<evidence type="ECO:0000313" key="4">
    <source>
        <dbReference type="EMBL" id="GIH03770.1"/>
    </source>
</evidence>
<dbReference type="Gene3D" id="3.40.50.1820">
    <property type="entry name" value="alpha/beta hydrolase"/>
    <property type="match status" value="1"/>
</dbReference>
<proteinExistence type="predicted"/>
<dbReference type="PROSITE" id="PS51318">
    <property type="entry name" value="TAT"/>
    <property type="match status" value="1"/>
</dbReference>
<dbReference type="GO" id="GO:0003847">
    <property type="term" value="F:1-alkyl-2-acetylglycerophosphocholine esterase activity"/>
    <property type="evidence" value="ECO:0007669"/>
    <property type="project" value="TreeGrafter"/>
</dbReference>
<dbReference type="AlphaFoldDB" id="A0A8J3Q5Y3"/>
<evidence type="ECO:0000313" key="5">
    <source>
        <dbReference type="Proteomes" id="UP000612899"/>
    </source>
</evidence>
<dbReference type="EMBL" id="BONY01000009">
    <property type="protein sequence ID" value="GIH03770.1"/>
    <property type="molecule type" value="Genomic_DNA"/>
</dbReference>
<dbReference type="GO" id="GO:0016042">
    <property type="term" value="P:lipid catabolic process"/>
    <property type="evidence" value="ECO:0007669"/>
    <property type="project" value="UniProtKB-KW"/>
</dbReference>
<organism evidence="4 5">
    <name type="scientific">Rhizocola hellebori</name>
    <dbReference type="NCBI Taxonomy" id="1392758"/>
    <lineage>
        <taxon>Bacteria</taxon>
        <taxon>Bacillati</taxon>
        <taxon>Actinomycetota</taxon>
        <taxon>Actinomycetes</taxon>
        <taxon>Micromonosporales</taxon>
        <taxon>Micromonosporaceae</taxon>
        <taxon>Rhizocola</taxon>
    </lineage>
</organism>
<comment type="caution">
    <text evidence="4">The sequence shown here is derived from an EMBL/GenBank/DDBJ whole genome shotgun (WGS) entry which is preliminary data.</text>
</comment>
<dbReference type="InterPro" id="IPR006311">
    <property type="entry name" value="TAT_signal"/>
</dbReference>
<evidence type="ECO:0000256" key="3">
    <source>
        <dbReference type="ARBA" id="ARBA00023098"/>
    </source>
</evidence>
<dbReference type="RefSeq" id="WP_239123589.1">
    <property type="nucleotide sequence ID" value="NZ_BONY01000009.1"/>
</dbReference>
<keyword evidence="5" id="KW-1185">Reference proteome</keyword>
<evidence type="ECO:0000256" key="1">
    <source>
        <dbReference type="ARBA" id="ARBA00022801"/>
    </source>
</evidence>
<dbReference type="PANTHER" id="PTHR10272:SF0">
    <property type="entry name" value="PLATELET-ACTIVATING FACTOR ACETYLHYDROLASE"/>
    <property type="match status" value="1"/>
</dbReference>
<protein>
    <submittedName>
        <fullName evidence="4">Esterase</fullName>
    </submittedName>
</protein>
<reference evidence="4" key="1">
    <citation type="submission" date="2021-01" db="EMBL/GenBank/DDBJ databases">
        <title>Whole genome shotgun sequence of Rhizocola hellebori NBRC 109834.</title>
        <authorList>
            <person name="Komaki H."/>
            <person name="Tamura T."/>
        </authorList>
    </citation>
    <scope>NUCLEOTIDE SEQUENCE</scope>
    <source>
        <strain evidence="4">NBRC 109834</strain>
    </source>
</reference>
<keyword evidence="1" id="KW-0378">Hydrolase</keyword>
<gene>
    <name evidence="4" type="ORF">Rhe02_18370</name>
</gene>
<dbReference type="PANTHER" id="PTHR10272">
    <property type="entry name" value="PLATELET-ACTIVATING FACTOR ACETYLHYDROLASE"/>
    <property type="match status" value="1"/>
</dbReference>
<keyword evidence="3" id="KW-0443">Lipid metabolism</keyword>
<dbReference type="Pfam" id="PF03403">
    <property type="entry name" value="PAF-AH_p_II"/>
    <property type="match status" value="2"/>
</dbReference>
<dbReference type="Proteomes" id="UP000612899">
    <property type="component" value="Unassembled WGS sequence"/>
</dbReference>